<dbReference type="PANTHER" id="PTHR30061:SF50">
    <property type="entry name" value="MALTOSE_MALTODEXTRIN-BINDING PERIPLASMIC PROTEIN"/>
    <property type="match status" value="1"/>
</dbReference>
<dbReference type="RefSeq" id="WP_120747717.1">
    <property type="nucleotide sequence ID" value="NZ_RBAH01000008.1"/>
</dbReference>
<evidence type="ECO:0000256" key="6">
    <source>
        <dbReference type="ARBA" id="ARBA00023163"/>
    </source>
</evidence>
<name>A0A3B0CHU9_9BACL</name>
<keyword evidence="9" id="KW-1185">Reference proteome</keyword>
<dbReference type="GO" id="GO:0055052">
    <property type="term" value="C:ATP-binding cassette (ABC) transporter complex, substrate-binding subunit-containing"/>
    <property type="evidence" value="ECO:0007669"/>
    <property type="project" value="TreeGrafter"/>
</dbReference>
<dbReference type="GO" id="GO:0042956">
    <property type="term" value="P:maltodextrin transmembrane transport"/>
    <property type="evidence" value="ECO:0007669"/>
    <property type="project" value="TreeGrafter"/>
</dbReference>
<evidence type="ECO:0000256" key="5">
    <source>
        <dbReference type="ARBA" id="ARBA00023125"/>
    </source>
</evidence>
<keyword evidence="2" id="KW-0813">Transport</keyword>
<evidence type="ECO:0000256" key="2">
    <source>
        <dbReference type="ARBA" id="ARBA00022448"/>
    </source>
</evidence>
<evidence type="ECO:0000256" key="1">
    <source>
        <dbReference type="ARBA" id="ARBA00008520"/>
    </source>
</evidence>
<evidence type="ECO:0000313" key="9">
    <source>
        <dbReference type="Proteomes" id="UP000282311"/>
    </source>
</evidence>
<dbReference type="Gene3D" id="3.40.190.10">
    <property type="entry name" value="Periplasmic binding protein-like II"/>
    <property type="match status" value="1"/>
</dbReference>
<keyword evidence="6" id="KW-0804">Transcription</keyword>
<evidence type="ECO:0000259" key="7">
    <source>
        <dbReference type="PROSITE" id="PS50949"/>
    </source>
</evidence>
<dbReference type="AlphaFoldDB" id="A0A3B0CHU9"/>
<dbReference type="InterPro" id="IPR000524">
    <property type="entry name" value="Tscrpt_reg_HTH_GntR"/>
</dbReference>
<sequence>MENRPGRHTSRLDELVQTLREEIGQGRRQPGEYLPSEREFSKQYGLSNLTVRKGLEQLVAEGLIVKIPRVGNKVIGPARESGPTLLNIGYYTSIPRETGIDRLLEKFHEQHPDIRVQAIPFTNEHPDVIKRFLDNGMLDVMTLNYNHFRAYLELGWADIMEPQQPDPDIYPYLTDAFTFEGELLVQPFIFSPVVLCYNRDHFREKRLHEPDGGWSWERLFDTASQLAIPNERLGFYYHFLSANRWSVLLLQRGGAFERKKEERIRLSGTEMMEAFRFCREVQEHFPILSDNINNGDVEHLFLQGKASIIMTSYFHLNFMMETPIRFDISPVPHFGNPATLLMSIGLAINSKSQNKEAARSLVRFLTSETAQLSIRQQTYSLPALKSAAEWVGEETIYRPSRFSLFREIVPSFRYFTDLGIGDMQFRTIEREVKLYFAGLESEDHFSGRLEELLSPVVASS</sequence>
<reference evidence="8 9" key="1">
    <citation type="journal article" date="2007" name="Int. J. Syst. Evol. Microbiol.">
        <title>Paenibacillus ginsengarvi sp. nov., isolated from soil from ginseng cultivation.</title>
        <authorList>
            <person name="Yoon M.H."/>
            <person name="Ten L.N."/>
            <person name="Im W.T."/>
        </authorList>
    </citation>
    <scope>NUCLEOTIDE SEQUENCE [LARGE SCALE GENOMIC DNA]</scope>
    <source>
        <strain evidence="8 9">KCTC 13059</strain>
    </source>
</reference>
<dbReference type="PROSITE" id="PS50949">
    <property type="entry name" value="HTH_GNTR"/>
    <property type="match status" value="1"/>
</dbReference>
<keyword evidence="4" id="KW-0805">Transcription regulation</keyword>
<dbReference type="InterPro" id="IPR006059">
    <property type="entry name" value="SBP"/>
</dbReference>
<dbReference type="SMART" id="SM00345">
    <property type="entry name" value="HTH_GNTR"/>
    <property type="match status" value="1"/>
</dbReference>
<proteinExistence type="inferred from homology"/>
<dbReference type="GO" id="GO:0003700">
    <property type="term" value="F:DNA-binding transcription factor activity"/>
    <property type="evidence" value="ECO:0007669"/>
    <property type="project" value="InterPro"/>
</dbReference>
<dbReference type="Proteomes" id="UP000282311">
    <property type="component" value="Unassembled WGS sequence"/>
</dbReference>
<dbReference type="InterPro" id="IPR036390">
    <property type="entry name" value="WH_DNA-bd_sf"/>
</dbReference>
<dbReference type="GO" id="GO:0003677">
    <property type="term" value="F:DNA binding"/>
    <property type="evidence" value="ECO:0007669"/>
    <property type="project" value="UniProtKB-KW"/>
</dbReference>
<keyword evidence="3" id="KW-0732">Signal</keyword>
<gene>
    <name evidence="8" type="ORF">D7M11_13345</name>
</gene>
<dbReference type="InterPro" id="IPR036388">
    <property type="entry name" value="WH-like_DNA-bd_sf"/>
</dbReference>
<dbReference type="Pfam" id="PF13416">
    <property type="entry name" value="SBP_bac_8"/>
    <property type="match status" value="1"/>
</dbReference>
<dbReference type="SUPFAM" id="SSF46785">
    <property type="entry name" value="Winged helix' DNA-binding domain"/>
    <property type="match status" value="1"/>
</dbReference>
<evidence type="ECO:0000256" key="3">
    <source>
        <dbReference type="ARBA" id="ARBA00022729"/>
    </source>
</evidence>
<dbReference type="Pfam" id="PF00392">
    <property type="entry name" value="GntR"/>
    <property type="match status" value="1"/>
</dbReference>
<evidence type="ECO:0000313" key="8">
    <source>
        <dbReference type="EMBL" id="RKN84461.1"/>
    </source>
</evidence>
<dbReference type="CDD" id="cd07377">
    <property type="entry name" value="WHTH_GntR"/>
    <property type="match status" value="1"/>
</dbReference>
<dbReference type="SUPFAM" id="SSF53850">
    <property type="entry name" value="Periplasmic binding protein-like II"/>
    <property type="match status" value="1"/>
</dbReference>
<dbReference type="GO" id="GO:0015768">
    <property type="term" value="P:maltose transport"/>
    <property type="evidence" value="ECO:0007669"/>
    <property type="project" value="TreeGrafter"/>
</dbReference>
<comment type="similarity">
    <text evidence="1">Belongs to the bacterial solute-binding protein 1 family.</text>
</comment>
<protein>
    <submittedName>
        <fullName evidence="8">Extracellular solute-binding protein</fullName>
    </submittedName>
</protein>
<organism evidence="8 9">
    <name type="scientific">Paenibacillus ginsengarvi</name>
    <dbReference type="NCBI Taxonomy" id="400777"/>
    <lineage>
        <taxon>Bacteria</taxon>
        <taxon>Bacillati</taxon>
        <taxon>Bacillota</taxon>
        <taxon>Bacilli</taxon>
        <taxon>Bacillales</taxon>
        <taxon>Paenibacillaceae</taxon>
        <taxon>Paenibacillus</taxon>
    </lineage>
</organism>
<dbReference type="Gene3D" id="1.10.10.10">
    <property type="entry name" value="Winged helix-like DNA-binding domain superfamily/Winged helix DNA-binding domain"/>
    <property type="match status" value="1"/>
</dbReference>
<dbReference type="PANTHER" id="PTHR30061">
    <property type="entry name" value="MALTOSE-BINDING PERIPLASMIC PROTEIN"/>
    <property type="match status" value="1"/>
</dbReference>
<comment type="caution">
    <text evidence="8">The sequence shown here is derived from an EMBL/GenBank/DDBJ whole genome shotgun (WGS) entry which is preliminary data.</text>
</comment>
<dbReference type="PRINTS" id="PR00035">
    <property type="entry name" value="HTHGNTR"/>
</dbReference>
<keyword evidence="5" id="KW-0238">DNA-binding</keyword>
<evidence type="ECO:0000256" key="4">
    <source>
        <dbReference type="ARBA" id="ARBA00023015"/>
    </source>
</evidence>
<dbReference type="GO" id="GO:1901982">
    <property type="term" value="F:maltose binding"/>
    <property type="evidence" value="ECO:0007669"/>
    <property type="project" value="TreeGrafter"/>
</dbReference>
<dbReference type="EMBL" id="RBAH01000008">
    <property type="protein sequence ID" value="RKN84461.1"/>
    <property type="molecule type" value="Genomic_DNA"/>
</dbReference>
<dbReference type="OrthoDB" id="2374506at2"/>
<feature type="domain" description="HTH gntR-type" evidence="7">
    <location>
        <begin position="9"/>
        <end position="77"/>
    </location>
</feature>
<accession>A0A3B0CHU9</accession>